<protein>
    <recommendedName>
        <fullName evidence="4">Peptidyl-prolyl cis-trans isomerase</fullName>
        <shortName evidence="4">PPIase</shortName>
        <ecNumber evidence="4">5.2.1.8</ecNumber>
    </recommendedName>
</protein>
<name>A0A5P3XJG0_PARBF</name>
<evidence type="ECO:0000256" key="3">
    <source>
        <dbReference type="ARBA" id="ARBA00023235"/>
    </source>
</evidence>
<dbReference type="InterPro" id="IPR002130">
    <property type="entry name" value="Cyclophilin-type_PPIase_dom"/>
</dbReference>
<comment type="function">
    <text evidence="1 4">PPIases accelerate the folding of proteins. It catalyzes the cis-trans isomerization of proline imidic peptide bonds in oligopeptides.</text>
</comment>
<keyword evidence="2 4" id="KW-0697">Rotamase</keyword>
<dbReference type="EC" id="5.2.1.8" evidence="4"/>
<evidence type="ECO:0000313" key="6">
    <source>
        <dbReference type="EMBL" id="QEZ70519.1"/>
    </source>
</evidence>
<dbReference type="GO" id="GO:0003755">
    <property type="term" value="F:peptidyl-prolyl cis-trans isomerase activity"/>
    <property type="evidence" value="ECO:0007669"/>
    <property type="project" value="UniProtKB-UniRule"/>
</dbReference>
<keyword evidence="3 4" id="KW-0413">Isomerase</keyword>
<evidence type="ECO:0000256" key="1">
    <source>
        <dbReference type="ARBA" id="ARBA00002388"/>
    </source>
</evidence>
<dbReference type="Gene3D" id="2.40.100.10">
    <property type="entry name" value="Cyclophilin-like"/>
    <property type="match status" value="1"/>
</dbReference>
<gene>
    <name evidence="6" type="ORF">D4A35_17030</name>
</gene>
<proteinExistence type="inferred from homology"/>
<accession>A0A5P3XJG0</accession>
<organism evidence="6 7">
    <name type="scientific">Paraclostridium bifermentans</name>
    <name type="common">Clostridium bifermentans</name>
    <dbReference type="NCBI Taxonomy" id="1490"/>
    <lineage>
        <taxon>Bacteria</taxon>
        <taxon>Bacillati</taxon>
        <taxon>Bacillota</taxon>
        <taxon>Clostridia</taxon>
        <taxon>Peptostreptococcales</taxon>
        <taxon>Peptostreptococcaceae</taxon>
        <taxon>Paraclostridium</taxon>
    </lineage>
</organism>
<dbReference type="Proteomes" id="UP000326961">
    <property type="component" value="Chromosome"/>
</dbReference>
<dbReference type="EMBL" id="CP032452">
    <property type="protein sequence ID" value="QEZ70519.1"/>
    <property type="molecule type" value="Genomic_DNA"/>
</dbReference>
<dbReference type="SUPFAM" id="SSF50891">
    <property type="entry name" value="Cyclophilin-like"/>
    <property type="match status" value="1"/>
</dbReference>
<dbReference type="PANTHER" id="PTHR45625">
    <property type="entry name" value="PEPTIDYL-PROLYL CIS-TRANS ISOMERASE-RELATED"/>
    <property type="match status" value="1"/>
</dbReference>
<comment type="catalytic activity">
    <reaction evidence="4">
        <text>[protein]-peptidylproline (omega=180) = [protein]-peptidylproline (omega=0)</text>
        <dbReference type="Rhea" id="RHEA:16237"/>
        <dbReference type="Rhea" id="RHEA-COMP:10747"/>
        <dbReference type="Rhea" id="RHEA-COMP:10748"/>
        <dbReference type="ChEBI" id="CHEBI:83833"/>
        <dbReference type="ChEBI" id="CHEBI:83834"/>
        <dbReference type="EC" id="5.2.1.8"/>
    </reaction>
</comment>
<dbReference type="RefSeq" id="WP_150887333.1">
    <property type="nucleotide sequence ID" value="NZ_CP032452.1"/>
</dbReference>
<sequence length="203" mass="23075">MKNPIVTMKIKDGKSIKIELFPNEAPESVKNFISLIHKGFYNNTAFWRVENDKLIQGGCPENNGTGVLGYSIKSECLSNGVDNNLKFTRGTLGYGRFEHNTESCHFFIVTQDTPQLDENFASFGRVVDGMDEVDRISKVETELEVFLHRAVEKIYIENMTVETFGVKYDDPTKLLGLSKEETLSKWNATMEERKKTGSVDRFV</sequence>
<evidence type="ECO:0000256" key="2">
    <source>
        <dbReference type="ARBA" id="ARBA00023110"/>
    </source>
</evidence>
<dbReference type="CDD" id="cd00317">
    <property type="entry name" value="cyclophilin"/>
    <property type="match status" value="1"/>
</dbReference>
<dbReference type="PRINTS" id="PR00153">
    <property type="entry name" value="CSAPPISMRASE"/>
</dbReference>
<evidence type="ECO:0000256" key="4">
    <source>
        <dbReference type="RuleBase" id="RU363019"/>
    </source>
</evidence>
<dbReference type="PROSITE" id="PS50072">
    <property type="entry name" value="CSA_PPIASE_2"/>
    <property type="match status" value="1"/>
</dbReference>
<reference evidence="6 7" key="1">
    <citation type="submission" date="2018-09" db="EMBL/GenBank/DDBJ databases">
        <title>A clostridial neurotoxin that targets Anopheles mosquitoes.</title>
        <authorList>
            <person name="Contreras E."/>
            <person name="Masuyer G."/>
            <person name="Qureshi N."/>
            <person name="Chawla S."/>
            <person name="Lim H.L."/>
            <person name="Chen J."/>
            <person name="Stenmark P."/>
            <person name="Gill S."/>
        </authorList>
    </citation>
    <scope>NUCLEOTIDE SEQUENCE [LARGE SCALE GENOMIC DNA]</scope>
    <source>
        <strain evidence="6 7">Cbm</strain>
    </source>
</reference>
<evidence type="ECO:0000259" key="5">
    <source>
        <dbReference type="PROSITE" id="PS50072"/>
    </source>
</evidence>
<dbReference type="InterPro" id="IPR044666">
    <property type="entry name" value="Cyclophilin_A-like"/>
</dbReference>
<evidence type="ECO:0000313" key="7">
    <source>
        <dbReference type="Proteomes" id="UP000326961"/>
    </source>
</evidence>
<dbReference type="AlphaFoldDB" id="A0A5P3XJG0"/>
<comment type="similarity">
    <text evidence="4">Belongs to the cyclophilin-type PPIase family.</text>
</comment>
<dbReference type="PANTHER" id="PTHR45625:SF4">
    <property type="entry name" value="PEPTIDYLPROLYL ISOMERASE DOMAIN AND WD REPEAT-CONTAINING PROTEIN 1"/>
    <property type="match status" value="1"/>
</dbReference>
<dbReference type="Pfam" id="PF00160">
    <property type="entry name" value="Pro_isomerase"/>
    <property type="match status" value="1"/>
</dbReference>
<dbReference type="InterPro" id="IPR029000">
    <property type="entry name" value="Cyclophilin-like_dom_sf"/>
</dbReference>
<feature type="domain" description="PPIase cyclophilin-type" evidence="5">
    <location>
        <begin position="16"/>
        <end position="161"/>
    </location>
</feature>